<keyword evidence="2" id="KW-1185">Reference proteome</keyword>
<organism evidence="1 2">
    <name type="scientific">Marinobacter guineae</name>
    <dbReference type="NCBI Taxonomy" id="432303"/>
    <lineage>
        <taxon>Bacteria</taxon>
        <taxon>Pseudomonadati</taxon>
        <taxon>Pseudomonadota</taxon>
        <taxon>Gammaproteobacteria</taxon>
        <taxon>Pseudomonadales</taxon>
        <taxon>Marinobacteraceae</taxon>
        <taxon>Marinobacter</taxon>
    </lineage>
</organism>
<accession>A0A2G1VGZ3</accession>
<dbReference type="AlphaFoldDB" id="A0A2G1VGZ3"/>
<dbReference type="Proteomes" id="UP000229044">
    <property type="component" value="Unassembled WGS sequence"/>
</dbReference>
<dbReference type="OrthoDB" id="9813686at2"/>
<comment type="caution">
    <text evidence="1">The sequence shown here is derived from an EMBL/GenBank/DDBJ whole genome shotgun (WGS) entry which is preliminary data.</text>
</comment>
<evidence type="ECO:0000313" key="1">
    <source>
        <dbReference type="EMBL" id="PHQ26038.1"/>
    </source>
</evidence>
<sequence length="213" mass="23489">MDVEGKDLVPELPKTGPDWARLDFHRCSHCPLAGSGKTYCPYALALVEPARKTSRLASHEPVELTVVSRGRRTQAQTTLQRAMSSLLGLIGPFSGCPVTAILRPMARYHLPLSSADETLARVFGTFLVGQYLRGQHGKTPDWNMDGLQGIYRDLRILNRAMSQRLQAGQDEDAGVNSFVLLDVLASDVGAVLEQYEGDLDEAFQEFLDREGQT</sequence>
<evidence type="ECO:0000313" key="2">
    <source>
        <dbReference type="Proteomes" id="UP000229044"/>
    </source>
</evidence>
<dbReference type="InterPro" id="IPR054196">
    <property type="entry name" value="DUF6901"/>
</dbReference>
<name>A0A2G1VGZ3_9GAMM</name>
<proteinExistence type="predicted"/>
<dbReference type="Pfam" id="PF21842">
    <property type="entry name" value="DUF6901"/>
    <property type="match status" value="1"/>
</dbReference>
<dbReference type="EMBL" id="NTFI01000002">
    <property type="protein sequence ID" value="PHQ26038.1"/>
    <property type="molecule type" value="Genomic_DNA"/>
</dbReference>
<protein>
    <submittedName>
        <fullName evidence="1">Uncharacterized protein</fullName>
    </submittedName>
</protein>
<reference evidence="1 2" key="1">
    <citation type="submission" date="2017-09" db="EMBL/GenBank/DDBJ databases">
        <title>The draft genome sequences of Marinobacter guineae M3B.</title>
        <authorList>
            <person name="Cao J."/>
        </authorList>
    </citation>
    <scope>NUCLEOTIDE SEQUENCE [LARGE SCALE GENOMIC DNA]</scope>
    <source>
        <strain evidence="1 2">M3B</strain>
    </source>
</reference>
<gene>
    <name evidence="1" type="ORF">CLH62_10335</name>
</gene>